<protein>
    <submittedName>
        <fullName evidence="1">Uncharacterized protein</fullName>
    </submittedName>
</protein>
<dbReference type="KEGG" id="dgo:DGo_PB0359"/>
<sequence length="53" mass="5981">MRIYQYHINSVVANDKNADPTMASVFPIFSSPGEMLSKVKTIRHGKNTNESRV</sequence>
<proteinExistence type="predicted"/>
<evidence type="ECO:0000313" key="1">
    <source>
        <dbReference type="EMBL" id="AFD27628.1"/>
    </source>
</evidence>
<keyword evidence="2" id="KW-1185">Reference proteome</keyword>
<accession>H8H281</accession>
<name>H8H281_DEIGI</name>
<dbReference type="PATRIC" id="fig|745776.4.peg.3683"/>
<dbReference type="HOGENOM" id="CLU_3060799_0_0_0"/>
<gene>
    <name evidence="1" type="ordered locus">DGo_PB0359</name>
</gene>
<dbReference type="Proteomes" id="UP000007575">
    <property type="component" value="Plasmid P2"/>
</dbReference>
<dbReference type="EMBL" id="CP002193">
    <property type="protein sequence ID" value="AFD27628.1"/>
    <property type="molecule type" value="Genomic_DNA"/>
</dbReference>
<geneLocation type="plasmid" evidence="1 2">
    <name>P2</name>
</geneLocation>
<keyword evidence="1" id="KW-0614">Plasmid</keyword>
<reference evidence="1 2" key="1">
    <citation type="journal article" date="2012" name="PLoS ONE">
        <title>Genome sequence and transcriptome analysis of the radioresistant bacterium Deinococcus gobiensis: insights into the extreme environmental adaptations.</title>
        <authorList>
            <person name="Yuan M."/>
            <person name="Chen M."/>
            <person name="Zhang W."/>
            <person name="Lu W."/>
            <person name="Wang J."/>
            <person name="Yang M."/>
            <person name="Zhao P."/>
            <person name="Tang R."/>
            <person name="Li X."/>
            <person name="Hao Y."/>
            <person name="Zhou Z."/>
            <person name="Zhan Y."/>
            <person name="Yu H."/>
            <person name="Teng C."/>
            <person name="Yan Y."/>
            <person name="Ping S."/>
            <person name="Wang Y."/>
            <person name="Lin M."/>
        </authorList>
    </citation>
    <scope>NUCLEOTIDE SEQUENCE [LARGE SCALE GENOMIC DNA]</scope>
    <source>
        <strain evidence="2">DSM 21396 / JCM 16679 / CGMCC 1.7299 / I-0</strain>
        <plasmid evidence="1">P2</plasmid>
    </source>
</reference>
<dbReference type="AlphaFoldDB" id="H8H281"/>
<organism evidence="1 2">
    <name type="scientific">Deinococcus gobiensis (strain DSM 21396 / JCM 16679 / CGMCC 1.7299 / I-0)</name>
    <dbReference type="NCBI Taxonomy" id="745776"/>
    <lineage>
        <taxon>Bacteria</taxon>
        <taxon>Thermotogati</taxon>
        <taxon>Deinococcota</taxon>
        <taxon>Deinococci</taxon>
        <taxon>Deinococcales</taxon>
        <taxon>Deinococcaceae</taxon>
        <taxon>Deinococcus</taxon>
    </lineage>
</organism>
<evidence type="ECO:0000313" key="2">
    <source>
        <dbReference type="Proteomes" id="UP000007575"/>
    </source>
</evidence>